<keyword evidence="10" id="KW-0169">Cobalamin biosynthesis</keyword>
<proteinExistence type="inferred from homology"/>
<sequence>MLTLVYGGSGSGKSEYAEMLCGKENGKRYYIATMQPYGEEAKQRIARHKTMRAGKGFVTIEQYVDIHNALQETVDVALVECLSNLVANEMFGEAEHENTTEYILTSMEKLQQKTKQLVVVTNDVFSDGIVYNKMTMDYRKVLADVNCRMAKKADRIYEVVFGIGLKVK</sequence>
<dbReference type="GO" id="GO:0009236">
    <property type="term" value="P:cobalamin biosynthetic process"/>
    <property type="evidence" value="ECO:0007669"/>
    <property type="project" value="UniProtKB-UniPathway"/>
</dbReference>
<gene>
    <name evidence="20" type="ORF">SAMN02910417_01543</name>
</gene>
<dbReference type="RefSeq" id="WP_090173783.1">
    <property type="nucleotide sequence ID" value="NZ_FMXR01000010.1"/>
</dbReference>
<evidence type="ECO:0000256" key="1">
    <source>
        <dbReference type="ARBA" id="ARBA00000312"/>
    </source>
</evidence>
<evidence type="ECO:0000256" key="10">
    <source>
        <dbReference type="ARBA" id="ARBA00022573"/>
    </source>
</evidence>
<dbReference type="UniPathway" id="UPA00148">
    <property type="reaction ID" value="UER00236"/>
</dbReference>
<keyword evidence="13 20" id="KW-0418">Kinase</keyword>
<organism evidence="20 21">
    <name type="scientific">Eubacterium oxidoreducens</name>
    <dbReference type="NCBI Taxonomy" id="1732"/>
    <lineage>
        <taxon>Bacteria</taxon>
        <taxon>Bacillati</taxon>
        <taxon>Bacillota</taxon>
        <taxon>Clostridia</taxon>
        <taxon>Eubacteriales</taxon>
        <taxon>Eubacteriaceae</taxon>
        <taxon>Eubacterium</taxon>
    </lineage>
</organism>
<evidence type="ECO:0000256" key="11">
    <source>
        <dbReference type="ARBA" id="ARBA00022679"/>
    </source>
</evidence>
<accession>A0A1G6BI72</accession>
<keyword evidence="14" id="KW-0067">ATP-binding</keyword>
<evidence type="ECO:0000256" key="5">
    <source>
        <dbReference type="ARBA" id="ARBA00004692"/>
    </source>
</evidence>
<dbReference type="OrthoDB" id="9799422at2"/>
<dbReference type="PANTHER" id="PTHR34848:SF1">
    <property type="entry name" value="BIFUNCTIONAL ADENOSYLCOBALAMIN BIOSYNTHESIS PROTEIN COBU"/>
    <property type="match status" value="1"/>
</dbReference>
<dbReference type="EMBL" id="FMXR01000010">
    <property type="protein sequence ID" value="SDB20269.1"/>
    <property type="molecule type" value="Genomic_DNA"/>
</dbReference>
<keyword evidence="21" id="KW-1185">Reference proteome</keyword>
<dbReference type="InterPro" id="IPR003203">
    <property type="entry name" value="CobU/CobP"/>
</dbReference>
<evidence type="ECO:0000313" key="21">
    <source>
        <dbReference type="Proteomes" id="UP000199228"/>
    </source>
</evidence>
<comment type="function">
    <text evidence="4">Catalyzes ATP-dependent phosphorylation of adenosylcobinamide and addition of GMP to adenosylcobinamide phosphate.</text>
</comment>
<dbReference type="EC" id="2.7.7.62" evidence="9"/>
<evidence type="ECO:0000256" key="13">
    <source>
        <dbReference type="ARBA" id="ARBA00022777"/>
    </source>
</evidence>
<comment type="catalytic activity">
    <reaction evidence="3">
        <text>adenosylcob(III)inamide + GTP = adenosylcob(III)inamide phosphate + GDP + H(+)</text>
        <dbReference type="Rhea" id="RHEA:15765"/>
        <dbReference type="ChEBI" id="CHEBI:2480"/>
        <dbReference type="ChEBI" id="CHEBI:15378"/>
        <dbReference type="ChEBI" id="CHEBI:37565"/>
        <dbReference type="ChEBI" id="CHEBI:58189"/>
        <dbReference type="ChEBI" id="CHEBI:58502"/>
        <dbReference type="EC" id="2.7.1.156"/>
    </reaction>
</comment>
<protein>
    <recommendedName>
        <fullName evidence="16">Adenosylcobinamide kinase</fullName>
        <ecNumber evidence="8">2.7.1.156</ecNumber>
        <ecNumber evidence="9">2.7.7.62</ecNumber>
    </recommendedName>
    <alternativeName>
        <fullName evidence="17">Adenosylcobinamide-phosphate guanylyltransferase</fullName>
    </alternativeName>
</protein>
<dbReference type="EC" id="2.7.1.156" evidence="8"/>
<evidence type="ECO:0000313" key="20">
    <source>
        <dbReference type="EMBL" id="SDB20269.1"/>
    </source>
</evidence>
<keyword evidence="11 20" id="KW-0808">Transferase</keyword>
<feature type="binding site" evidence="19">
    <location>
        <position position="80"/>
    </location>
    <ligand>
        <name>GTP</name>
        <dbReference type="ChEBI" id="CHEBI:37565"/>
    </ligand>
</feature>
<evidence type="ECO:0000256" key="17">
    <source>
        <dbReference type="ARBA" id="ARBA00030571"/>
    </source>
</evidence>
<dbReference type="Pfam" id="PF02283">
    <property type="entry name" value="CobU"/>
    <property type="match status" value="1"/>
</dbReference>
<feature type="binding site" evidence="19">
    <location>
        <begin position="49"/>
        <end position="52"/>
    </location>
    <ligand>
        <name>GTP</name>
        <dbReference type="ChEBI" id="CHEBI:37565"/>
    </ligand>
</feature>
<evidence type="ECO:0000256" key="9">
    <source>
        <dbReference type="ARBA" id="ARBA00012523"/>
    </source>
</evidence>
<evidence type="ECO:0000256" key="2">
    <source>
        <dbReference type="ARBA" id="ARBA00000711"/>
    </source>
</evidence>
<comment type="catalytic activity">
    <reaction evidence="1">
        <text>adenosylcob(III)inamide + ATP = adenosylcob(III)inamide phosphate + ADP + H(+)</text>
        <dbReference type="Rhea" id="RHEA:15769"/>
        <dbReference type="ChEBI" id="CHEBI:2480"/>
        <dbReference type="ChEBI" id="CHEBI:15378"/>
        <dbReference type="ChEBI" id="CHEBI:30616"/>
        <dbReference type="ChEBI" id="CHEBI:58502"/>
        <dbReference type="ChEBI" id="CHEBI:456216"/>
        <dbReference type="EC" id="2.7.1.156"/>
    </reaction>
</comment>
<evidence type="ECO:0000256" key="8">
    <source>
        <dbReference type="ARBA" id="ARBA00012016"/>
    </source>
</evidence>
<keyword evidence="15 19" id="KW-0342">GTP-binding</keyword>
<feature type="binding site" evidence="19">
    <location>
        <begin position="7"/>
        <end position="14"/>
    </location>
    <ligand>
        <name>GTP</name>
        <dbReference type="ChEBI" id="CHEBI:37565"/>
    </ligand>
</feature>
<dbReference type="GO" id="GO:0008820">
    <property type="term" value="F:cobinamide phosphate guanylyltransferase activity"/>
    <property type="evidence" value="ECO:0007669"/>
    <property type="project" value="UniProtKB-EC"/>
</dbReference>
<name>A0A1G6BI72_EUBOX</name>
<keyword evidence="12 19" id="KW-0547">Nucleotide-binding</keyword>
<evidence type="ECO:0000256" key="18">
    <source>
        <dbReference type="PIRSR" id="PIRSR006135-1"/>
    </source>
</evidence>
<dbReference type="InterPro" id="IPR027417">
    <property type="entry name" value="P-loop_NTPase"/>
</dbReference>
<dbReference type="GO" id="GO:0005525">
    <property type="term" value="F:GTP binding"/>
    <property type="evidence" value="ECO:0007669"/>
    <property type="project" value="UniProtKB-KW"/>
</dbReference>
<comment type="pathway">
    <text evidence="5">Cofactor biosynthesis; adenosylcobalamin biosynthesis; adenosylcobalamin from cob(II)yrinate a,c-diamide: step 6/7.</text>
</comment>
<dbReference type="Gene3D" id="3.40.50.300">
    <property type="entry name" value="P-loop containing nucleotide triphosphate hydrolases"/>
    <property type="match status" value="1"/>
</dbReference>
<dbReference type="STRING" id="1732.SAMN02910417_01543"/>
<comment type="similarity">
    <text evidence="7">Belongs to the CobU/CobP family.</text>
</comment>
<feature type="active site" description="GMP-histidine intermediate" evidence="18">
    <location>
        <position position="48"/>
    </location>
</feature>
<keyword evidence="20" id="KW-0548">Nucleotidyltransferase</keyword>
<evidence type="ECO:0000256" key="16">
    <source>
        <dbReference type="ARBA" id="ARBA00029570"/>
    </source>
</evidence>
<dbReference type="PANTHER" id="PTHR34848">
    <property type="match status" value="1"/>
</dbReference>
<evidence type="ECO:0000256" key="14">
    <source>
        <dbReference type="ARBA" id="ARBA00022840"/>
    </source>
</evidence>
<evidence type="ECO:0000256" key="12">
    <source>
        <dbReference type="ARBA" id="ARBA00022741"/>
    </source>
</evidence>
<dbReference type="SUPFAM" id="SSF52540">
    <property type="entry name" value="P-loop containing nucleoside triphosphate hydrolases"/>
    <property type="match status" value="1"/>
</dbReference>
<dbReference type="GO" id="GO:0005524">
    <property type="term" value="F:ATP binding"/>
    <property type="evidence" value="ECO:0007669"/>
    <property type="project" value="UniProtKB-KW"/>
</dbReference>
<dbReference type="PIRSF" id="PIRSF006135">
    <property type="entry name" value="CobU"/>
    <property type="match status" value="1"/>
</dbReference>
<dbReference type="Proteomes" id="UP000199228">
    <property type="component" value="Unassembled WGS sequence"/>
</dbReference>
<evidence type="ECO:0000256" key="19">
    <source>
        <dbReference type="PIRSR" id="PIRSR006135-2"/>
    </source>
</evidence>
<evidence type="ECO:0000256" key="7">
    <source>
        <dbReference type="ARBA" id="ARBA00007490"/>
    </source>
</evidence>
<evidence type="ECO:0000256" key="6">
    <source>
        <dbReference type="ARBA" id="ARBA00005159"/>
    </source>
</evidence>
<reference evidence="20 21" key="1">
    <citation type="submission" date="2016-10" db="EMBL/GenBank/DDBJ databases">
        <authorList>
            <person name="de Groot N.N."/>
        </authorList>
    </citation>
    <scope>NUCLEOTIDE SEQUENCE [LARGE SCALE GENOMIC DNA]</scope>
    <source>
        <strain evidence="20 21">DSM 3217</strain>
    </source>
</reference>
<dbReference type="AlphaFoldDB" id="A0A1G6BI72"/>
<evidence type="ECO:0000256" key="15">
    <source>
        <dbReference type="ARBA" id="ARBA00023134"/>
    </source>
</evidence>
<evidence type="ECO:0000256" key="3">
    <source>
        <dbReference type="ARBA" id="ARBA00001522"/>
    </source>
</evidence>
<dbReference type="GO" id="GO:0043752">
    <property type="term" value="F:adenosylcobinamide kinase activity"/>
    <property type="evidence" value="ECO:0007669"/>
    <property type="project" value="UniProtKB-EC"/>
</dbReference>
<comment type="pathway">
    <text evidence="6">Cofactor biosynthesis; adenosylcobalamin biosynthesis; adenosylcobalamin from cob(II)yrinate a,c-diamide: step 5/7.</text>
</comment>
<evidence type="ECO:0000256" key="4">
    <source>
        <dbReference type="ARBA" id="ARBA00003889"/>
    </source>
</evidence>
<dbReference type="CDD" id="cd00544">
    <property type="entry name" value="CobU"/>
    <property type="match status" value="1"/>
</dbReference>
<comment type="catalytic activity">
    <reaction evidence="2">
        <text>adenosylcob(III)inamide phosphate + GTP + H(+) = adenosylcob(III)inamide-GDP + diphosphate</text>
        <dbReference type="Rhea" id="RHEA:22712"/>
        <dbReference type="ChEBI" id="CHEBI:15378"/>
        <dbReference type="ChEBI" id="CHEBI:33019"/>
        <dbReference type="ChEBI" id="CHEBI:37565"/>
        <dbReference type="ChEBI" id="CHEBI:58502"/>
        <dbReference type="ChEBI" id="CHEBI:60487"/>
        <dbReference type="EC" id="2.7.7.62"/>
    </reaction>
</comment>
<feature type="binding site" evidence="19">
    <location>
        <position position="61"/>
    </location>
    <ligand>
        <name>GTP</name>
        <dbReference type="ChEBI" id="CHEBI:37565"/>
    </ligand>
</feature>